<dbReference type="Gene3D" id="1.25.40.10">
    <property type="entry name" value="Tetratricopeptide repeat domain"/>
    <property type="match status" value="2"/>
</dbReference>
<dbReference type="SUPFAM" id="SSF48452">
    <property type="entry name" value="TPR-like"/>
    <property type="match status" value="1"/>
</dbReference>
<gene>
    <name evidence="2" type="ORF">CO192_14810</name>
    <name evidence="3" type="ORF">EAO82_03760</name>
</gene>
<reference evidence="2 4" key="1">
    <citation type="submission" date="2017-09" db="EMBL/GenBank/DDBJ databases">
        <title>Bacterial and phytoplankton interrelationship in Kongsfjorden, an Arctic fjord.</title>
        <authorList>
            <person name="Sinha R."/>
            <person name="Krishnan K."/>
        </authorList>
    </citation>
    <scope>NUCLEOTIDE SEQUENCE [LARGE SCALE GENOMIC DNA]</scope>
    <source>
        <strain evidence="2 4">58</strain>
    </source>
</reference>
<evidence type="ECO:0008006" key="6">
    <source>
        <dbReference type="Google" id="ProtNLM"/>
    </source>
</evidence>
<dbReference type="InterPro" id="IPR011990">
    <property type="entry name" value="TPR-like_helical_dom_sf"/>
</dbReference>
<feature type="chain" id="PRO_5041709936" description="Tetratricopeptide repeat protein" evidence="1">
    <location>
        <begin position="18"/>
        <end position="359"/>
    </location>
</feature>
<evidence type="ECO:0000313" key="5">
    <source>
        <dbReference type="Proteomes" id="UP000344571"/>
    </source>
</evidence>
<keyword evidence="5" id="KW-1185">Reference proteome</keyword>
<evidence type="ECO:0000313" key="2">
    <source>
        <dbReference type="EMBL" id="PCC98605.1"/>
    </source>
</evidence>
<evidence type="ECO:0000313" key="3">
    <source>
        <dbReference type="EMBL" id="QFY55567.1"/>
    </source>
</evidence>
<dbReference type="Proteomes" id="UP000243750">
    <property type="component" value="Unassembled WGS sequence"/>
</dbReference>
<proteinExistence type="predicted"/>
<sequence length="359" mass="39963">MRALIMLLMLWGAAVQAQSIDPAAFAALNKAQQAQQNGDYSAAGNSLRAALEQATDGSIEQALVEQRLGYLAIARDRNAEAIGWLRKALSREQLDAEAASQDRRNLAQLLAAEGQAREAAALLETELAAGSLPPENRRLLVQLYNQLEQYSKALPLAEQVVREEPGADAVWYQLLVGMNYRLQRYEAAERWLKVLLKREPGNAEYWRQLAGMQSLDKRQRAAAGTLRLAYEAGIRFKAQDLDNLVALQVNAGAPWQAARLLEALLKRQLLAANGARQERLAQLWQQARDHDRAKSAWTALARSSGRADHWLRVAAIQLNQGDWEELLSSLELARPAASAEQRRTLNQWASYARQAQEEG</sequence>
<keyword evidence="1" id="KW-0732">Signal</keyword>
<reference evidence="3 5" key="2">
    <citation type="submission" date="2018-10" db="EMBL/GenBank/DDBJ databases">
        <title>Complete genome sequence of Pseudomonas pelagia strain Kongs-67.</title>
        <authorList>
            <person name="Sinha R.K."/>
            <person name="Krishnan K."/>
        </authorList>
    </citation>
    <scope>NUCLEOTIDE SEQUENCE [LARGE SCALE GENOMIC DNA]</scope>
    <source>
        <strain evidence="3 5">Kongs-67</strain>
    </source>
</reference>
<dbReference type="Proteomes" id="UP000344571">
    <property type="component" value="Chromosome"/>
</dbReference>
<dbReference type="EMBL" id="CP033116">
    <property type="protein sequence ID" value="QFY55567.1"/>
    <property type="molecule type" value="Genomic_DNA"/>
</dbReference>
<name>A0AA91U112_9GAMM</name>
<protein>
    <recommendedName>
        <fullName evidence="6">Tetratricopeptide repeat protein</fullName>
    </recommendedName>
</protein>
<evidence type="ECO:0000256" key="1">
    <source>
        <dbReference type="SAM" id="SignalP"/>
    </source>
</evidence>
<organism evidence="2 4">
    <name type="scientific">Halopseudomonas pelagia</name>
    <dbReference type="NCBI Taxonomy" id="553151"/>
    <lineage>
        <taxon>Bacteria</taxon>
        <taxon>Pseudomonadati</taxon>
        <taxon>Pseudomonadota</taxon>
        <taxon>Gammaproteobacteria</taxon>
        <taxon>Pseudomonadales</taxon>
        <taxon>Pseudomonadaceae</taxon>
        <taxon>Halopseudomonas</taxon>
    </lineage>
</organism>
<dbReference type="AlphaFoldDB" id="A0AA91U112"/>
<dbReference type="EMBL" id="NWMT01000189">
    <property type="protein sequence ID" value="PCC98605.1"/>
    <property type="molecule type" value="Genomic_DNA"/>
</dbReference>
<dbReference type="RefSeq" id="WP_096347330.1">
    <property type="nucleotide sequence ID" value="NZ_CP033116.1"/>
</dbReference>
<feature type="signal peptide" evidence="1">
    <location>
        <begin position="1"/>
        <end position="17"/>
    </location>
</feature>
<dbReference type="Pfam" id="PF14559">
    <property type="entry name" value="TPR_19"/>
    <property type="match status" value="1"/>
</dbReference>
<accession>A0AA91U112</accession>
<evidence type="ECO:0000313" key="4">
    <source>
        <dbReference type="Proteomes" id="UP000243750"/>
    </source>
</evidence>